<evidence type="ECO:0000256" key="8">
    <source>
        <dbReference type="ARBA" id="ARBA00022490"/>
    </source>
</evidence>
<dbReference type="GO" id="GO:0004134">
    <property type="term" value="F:4-alpha-glucanotransferase activity"/>
    <property type="evidence" value="ECO:0007669"/>
    <property type="project" value="UniProtKB-EC"/>
</dbReference>
<evidence type="ECO:0000256" key="13">
    <source>
        <dbReference type="ARBA" id="ARBA00023268"/>
    </source>
</evidence>
<dbReference type="SUPFAM" id="SSF48208">
    <property type="entry name" value="Six-hairpin glycosidases"/>
    <property type="match status" value="1"/>
</dbReference>
<dbReference type="InterPro" id="IPR006421">
    <property type="entry name" value="Glycogen_debranch_met"/>
</dbReference>
<feature type="domain" description="Eukaryotic glycogen debranching enzyme N-terminal" evidence="20">
    <location>
        <begin position="471"/>
        <end position="565"/>
    </location>
</feature>
<feature type="domain" description="Glycogen debranching enzyme glucanotransferase" evidence="21">
    <location>
        <begin position="570"/>
        <end position="1005"/>
    </location>
</feature>
<proteinExistence type="inferred from homology"/>
<protein>
    <recommendedName>
        <fullName evidence="7">Glycogen debranching enzyme</fullName>
        <ecNumber evidence="5">2.4.1.25</ecNumber>
        <ecNumber evidence="6">3.2.1.33</ecNumber>
    </recommendedName>
    <alternativeName>
        <fullName evidence="16">Glycogen debrancher</fullName>
    </alternativeName>
</protein>
<dbReference type="InterPro" id="IPR010401">
    <property type="entry name" value="AGL/Gdb1"/>
</dbReference>
<dbReference type="Pfam" id="PF14702">
    <property type="entry name" value="hGDE_central"/>
    <property type="match status" value="1"/>
</dbReference>
<comment type="similarity">
    <text evidence="15">Belongs to the glycogen debranching enzyme family.</text>
</comment>
<evidence type="ECO:0000256" key="15">
    <source>
        <dbReference type="ARBA" id="ARBA00025780"/>
    </source>
</evidence>
<feature type="transmembrane region" description="Helical" evidence="18">
    <location>
        <begin position="31"/>
        <end position="55"/>
    </location>
</feature>
<evidence type="ECO:0000256" key="12">
    <source>
        <dbReference type="ARBA" id="ARBA00023056"/>
    </source>
</evidence>
<evidence type="ECO:0000259" key="20">
    <source>
        <dbReference type="Pfam" id="PF14699"/>
    </source>
</evidence>
<comment type="catalytic activity">
    <reaction evidence="2">
        <text>Hydrolysis of (1-&gt;6)-alpha-D-glucosidic branch linkages in glycogen phosphorylase limit dextrin.</text>
        <dbReference type="EC" id="3.2.1.33"/>
    </reaction>
</comment>
<dbReference type="GO" id="GO:0005978">
    <property type="term" value="P:glycogen biosynthetic process"/>
    <property type="evidence" value="ECO:0007669"/>
    <property type="project" value="UniProtKB-KW"/>
</dbReference>
<reference evidence="23" key="1">
    <citation type="submission" date="2022-01" db="EMBL/GenBank/DDBJ databases">
        <authorList>
            <person name="King R."/>
        </authorList>
    </citation>
    <scope>NUCLEOTIDE SEQUENCE</scope>
</reference>
<dbReference type="InterPro" id="IPR017853">
    <property type="entry name" value="GH"/>
</dbReference>
<feature type="region of interest" description="Disordered" evidence="17">
    <location>
        <begin position="68"/>
        <end position="97"/>
    </location>
</feature>
<keyword evidence="12" id="KW-0320">Glycogen biosynthesis</keyword>
<feature type="domain" description="Glycogen debranching enzyme C-terminal" evidence="19">
    <location>
        <begin position="1521"/>
        <end position="1973"/>
    </location>
</feature>
<evidence type="ECO:0000256" key="5">
    <source>
        <dbReference type="ARBA" id="ARBA00012560"/>
    </source>
</evidence>
<evidence type="ECO:0000256" key="6">
    <source>
        <dbReference type="ARBA" id="ARBA00012778"/>
    </source>
</evidence>
<evidence type="ECO:0000256" key="1">
    <source>
        <dbReference type="ARBA" id="ARBA00000439"/>
    </source>
</evidence>
<dbReference type="GO" id="GO:0005980">
    <property type="term" value="P:glycogen catabolic process"/>
    <property type="evidence" value="ECO:0007669"/>
    <property type="project" value="InterPro"/>
</dbReference>
<evidence type="ECO:0000313" key="24">
    <source>
        <dbReference type="Proteomes" id="UP001153712"/>
    </source>
</evidence>
<dbReference type="InterPro" id="IPR032792">
    <property type="entry name" value="AGL_glucanoTrfase"/>
</dbReference>
<feature type="compositionally biased region" description="Basic and acidic residues" evidence="17">
    <location>
        <begin position="68"/>
        <end position="77"/>
    </location>
</feature>
<keyword evidence="8" id="KW-0963">Cytoplasm</keyword>
<dbReference type="InterPro" id="IPR032788">
    <property type="entry name" value="AGL_central"/>
</dbReference>
<keyword evidence="13" id="KW-0511">Multifunctional enzyme</keyword>
<dbReference type="OrthoDB" id="10248904at2759"/>
<dbReference type="InterPro" id="IPR012341">
    <property type="entry name" value="6hp_glycosidase-like_sf"/>
</dbReference>
<keyword evidence="18" id="KW-1133">Transmembrane helix</keyword>
<dbReference type="CDD" id="cd11327">
    <property type="entry name" value="AmyAc_Glg_debranch_2"/>
    <property type="match status" value="1"/>
</dbReference>
<keyword evidence="11" id="KW-0378">Hydrolase</keyword>
<dbReference type="InterPro" id="IPR008928">
    <property type="entry name" value="6-hairpin_glycosidase_sf"/>
</dbReference>
<dbReference type="NCBIfam" id="TIGR01531">
    <property type="entry name" value="glyc_debranch"/>
    <property type="match status" value="1"/>
</dbReference>
<dbReference type="SUPFAM" id="SSF51445">
    <property type="entry name" value="(Trans)glycosidases"/>
    <property type="match status" value="1"/>
</dbReference>
<dbReference type="GO" id="GO:0004135">
    <property type="term" value="F:amylo-alpha-1,6-glucosidase activity"/>
    <property type="evidence" value="ECO:0007669"/>
    <property type="project" value="UniProtKB-EC"/>
</dbReference>
<evidence type="ECO:0000256" key="2">
    <source>
        <dbReference type="ARBA" id="ARBA00000927"/>
    </source>
</evidence>
<comment type="function">
    <text evidence="3">Multifunctional enzyme acting as 1,4-alpha-D-glucan:1,4-alpha-D-glucan 4-alpha-D-glycosyltransferase and amylo-1,6-glucosidase in glycogen degradation.</text>
</comment>
<dbReference type="PANTHER" id="PTHR10569:SF2">
    <property type="entry name" value="GLYCOGEN DEBRANCHING ENZYME"/>
    <property type="match status" value="1"/>
</dbReference>
<dbReference type="FunFam" id="1.50.10.10:FF:000039">
    <property type="entry name" value="Glycogen debranching enzyme Gdb1, putative"/>
    <property type="match status" value="1"/>
</dbReference>
<sequence length="1990" mass="225953">MLLVLYLRITSFSQKIEKQFASTSMCLFLELLLKCSLFLILFTCFLMLGVLQVVLKLLGVTKCIDRSENSEESKKTPESNSNGSSTIKSQKKEVKVRQRFKKSNETPTFKTDLKAPIEDIIEETINEEYTAGNSGKKDKKIEGDDQLTSKRSQTIEDDIGYSFFNLKSVNQTDRDTITKKPKKTVLNEVVPTDDVGFSFLPVKEKGRRYKSKPKKDITLNTLIENTNKKQARDLSKPPIIDHYQNRNQEKHKTNQLDAYQSISLDDNSQLQSKQKESKKVSPAISYASIVVNNAEELTKEETSTATKTILDESDSSSIEVINDNNFEETANFEVLVNKFEGTSLNELSIAPLKHLESSSKHSSICIIDQEEYEEYLPEDKASLHNSEENESCVIESIEENTPEVTDQNYLNENLANTLNSIDLKEDSANTVKEESASETSFDTMQQVRVLTLNNHEHQECTLYRIEKNWVVQFRIGPSLFGRRVFLYCNYPAKASNKLNQFQRNKYQQLEWISEEGCKNADDTALYAEIEAEIAGSFHYYFTFEQSETSERHGSGYFLVDPVLKYGNNEDLPLDCIQCQTVLTKSLGSFSTWEDKLRVSKQSGYNVIHFTPIQELGESNSSYSLSEQLKLNPVFQKSNGKMPTFDEIEQFMDTLRKEWKVCSICDIVLNHTANESKWIQEHPEVTYNCSNCPYMRPAYLLDAAFDFFSAGVKRGDYEDKGIPSVINTEDHLNAIRYHFRTSILEPLKIHEMFTCDSTKYVAEFLNLARTASPNSPQSRPESDELKLIQDPEYRRLSTKIDMKLALKLYNVFWTDTYDEDSRLKKCSEQFKSKLDSLNDAKTVEINGHLTAAIENVLAGIRYFRIQADGPKFEDITIKTPLVYRYFTDFGAPSTLEEYEELMYSDNGRFLMAHNGWVMDSDPLKNFAASDSKVYLRRELIAWGDSVKLRYGDSPEDSPYLWEYMRKYVEQTARIFDGVRLDNCHSTPLPVAEYLLDCARKIRPNLYVAAELFTNSDLTDNIFVNRLGITSLIREALNAWDSHEQGRLVHRFGGSPVGSFYQPNVRPLVPSIAHALFLDQTHDNPSPVEKRSVFDLLPSAALVNMACCASGSNRGYDELVPHHIHVVDEDREYPEWTEDVKLIGSCRYVCKQTGIIAAKRVLNDLHFLLGKDGFTQVYVDQMDPDIVAVTRHCPVTHQSYILVAFTAFSHPPESAGDGQRTIKPLRFEGVLEEIVVEASLNLSNATVSNFAKLDDFARDPKWINGLPQYRVSLKEHLQIKESDVFEQIDSGSPNVTQLNFKNFKPGSIVVIKTSLPEAMSTAIKTIRNLISNISLDKPNEFSLIVNELNLTDMNRILFRCGEEERDEGFGFDTYNIPNFGHMVYAGLQGVMSLLSNIRPNNDLGHPLCANLRDGNWLIDYTWKRLKLDPSTARLGAWIEDNTKTFAVIPRYLVPCYFDMLVTAVYVVVMKKTHDLMSEFVNSGSTFVRSLALGSVQVAGYVKSSNLPTLSPNLLPPKPPGRIIDNQKVQTCVTLSAGLPHFSVGYMRNWGRDTFIALRGLLILTGRHQEAREHILGYAACMRHGLIPNLLDSGRNPRFNCRDAIWWWLYCIKEYVTEVPDGVNILSDVVSRIFPTDDSDNRSPGTIDQPLHDVIQEGLKVHFQGLAFRERNAGRQIDEHMTDQGFNVQIGVHPETGFVFGGNRWNCGTWMDKMGSSDKAGNRGKPATPRDGSAVELIGLSKSVITWLGKLHDAKQYPYKGVERVGRNGAITSWTFKEWAQKIQNNFEKCFWVNSTPVDGEIRRDLINKRGVYKDSFGSSGEYTDFQLRCNFPIAMVAAPELFSPKRAWEALRNAEKYLLGPLGMKTLDPDDWAYRGDYDNSNQSGDSSVAQGFNYHQGPEWLWPIGFFLRAKLIFAAENGALKETLASTKVVLSKHFVELQTSDWRGLPELTNSNGSYCGDSCRTQAWSMSTIIEVLYDLQSMEARLDPPDN</sequence>
<dbReference type="Pfam" id="PF14701">
    <property type="entry name" value="hDGE_amylase"/>
    <property type="match status" value="1"/>
</dbReference>
<dbReference type="FunFam" id="3.20.20.80:FF:000070">
    <property type="entry name" value="GDB1p Glycogen debranching enzyme"/>
    <property type="match status" value="1"/>
</dbReference>
<name>A0A9N9THK6_PHYSR</name>
<keyword evidence="14" id="KW-0326">Glycosidase</keyword>
<evidence type="ECO:0000313" key="23">
    <source>
        <dbReference type="EMBL" id="CAG9856411.1"/>
    </source>
</evidence>
<dbReference type="EC" id="2.4.1.25" evidence="5"/>
<dbReference type="EC" id="3.2.1.33" evidence="6"/>
<dbReference type="Gene3D" id="3.20.20.80">
    <property type="entry name" value="Glycosidases"/>
    <property type="match status" value="2"/>
</dbReference>
<dbReference type="InterPro" id="IPR032790">
    <property type="entry name" value="GDE_C"/>
</dbReference>
<evidence type="ECO:0000256" key="4">
    <source>
        <dbReference type="ARBA" id="ARBA00004496"/>
    </source>
</evidence>
<dbReference type="EMBL" id="OU900105">
    <property type="protein sequence ID" value="CAG9856411.1"/>
    <property type="molecule type" value="Genomic_DNA"/>
</dbReference>
<feature type="compositionally biased region" description="Polar residues" evidence="17">
    <location>
        <begin position="78"/>
        <end position="88"/>
    </location>
</feature>
<evidence type="ECO:0000256" key="17">
    <source>
        <dbReference type="SAM" id="MobiDB-lite"/>
    </source>
</evidence>
<evidence type="ECO:0000256" key="3">
    <source>
        <dbReference type="ARBA" id="ARBA00003530"/>
    </source>
</evidence>
<evidence type="ECO:0000256" key="9">
    <source>
        <dbReference type="ARBA" id="ARBA00022676"/>
    </source>
</evidence>
<evidence type="ECO:0000256" key="11">
    <source>
        <dbReference type="ARBA" id="ARBA00022801"/>
    </source>
</evidence>
<evidence type="ECO:0000256" key="14">
    <source>
        <dbReference type="ARBA" id="ARBA00023295"/>
    </source>
</evidence>
<dbReference type="FunFam" id="3.20.20.80:FF:000206">
    <property type="entry name" value="Amylo-alpha-1, 6-glucosidase, 4-alpha-glucanotransferase b"/>
    <property type="match status" value="1"/>
</dbReference>
<keyword evidence="24" id="KW-1185">Reference proteome</keyword>
<evidence type="ECO:0000256" key="18">
    <source>
        <dbReference type="SAM" id="Phobius"/>
    </source>
</evidence>
<evidence type="ECO:0000256" key="7">
    <source>
        <dbReference type="ARBA" id="ARBA00020723"/>
    </source>
</evidence>
<keyword evidence="9" id="KW-0328">Glycosyltransferase</keyword>
<comment type="subcellular location">
    <subcellularLocation>
        <location evidence="4">Cytoplasm</location>
    </subcellularLocation>
</comment>
<dbReference type="InterPro" id="IPR029436">
    <property type="entry name" value="AGL_euk_N"/>
</dbReference>
<evidence type="ECO:0000259" key="21">
    <source>
        <dbReference type="Pfam" id="PF14701"/>
    </source>
</evidence>
<organism evidence="23 24">
    <name type="scientific">Phyllotreta striolata</name>
    <name type="common">Striped flea beetle</name>
    <name type="synonym">Crioceris striolata</name>
    <dbReference type="NCBI Taxonomy" id="444603"/>
    <lineage>
        <taxon>Eukaryota</taxon>
        <taxon>Metazoa</taxon>
        <taxon>Ecdysozoa</taxon>
        <taxon>Arthropoda</taxon>
        <taxon>Hexapoda</taxon>
        <taxon>Insecta</taxon>
        <taxon>Pterygota</taxon>
        <taxon>Neoptera</taxon>
        <taxon>Endopterygota</taxon>
        <taxon>Coleoptera</taxon>
        <taxon>Polyphaga</taxon>
        <taxon>Cucujiformia</taxon>
        <taxon>Chrysomeloidea</taxon>
        <taxon>Chrysomelidae</taxon>
        <taxon>Galerucinae</taxon>
        <taxon>Alticini</taxon>
        <taxon>Phyllotreta</taxon>
    </lineage>
</organism>
<feature type="domain" description="Glycogen debranching enzyme central" evidence="22">
    <location>
        <begin position="1152"/>
        <end position="1423"/>
    </location>
</feature>
<dbReference type="Pfam" id="PF06202">
    <property type="entry name" value="GDE_C"/>
    <property type="match status" value="1"/>
</dbReference>
<comment type="catalytic activity">
    <reaction evidence="1">
        <text>Transfers a segment of a (1-&gt;4)-alpha-D-glucan to a new position in an acceptor, which may be glucose or a (1-&gt;4)-alpha-D-glucan.</text>
        <dbReference type="EC" id="2.4.1.25"/>
    </reaction>
</comment>
<dbReference type="GO" id="GO:0005737">
    <property type="term" value="C:cytoplasm"/>
    <property type="evidence" value="ECO:0007669"/>
    <property type="project" value="UniProtKB-SubCell"/>
</dbReference>
<gene>
    <name evidence="23" type="ORF">PHYEVI_LOCUS2834</name>
</gene>
<evidence type="ECO:0000259" key="19">
    <source>
        <dbReference type="Pfam" id="PF06202"/>
    </source>
</evidence>
<dbReference type="Pfam" id="PF14699">
    <property type="entry name" value="hGDE_N"/>
    <property type="match status" value="1"/>
</dbReference>
<accession>A0A9N9THK6</accession>
<dbReference type="PANTHER" id="PTHR10569">
    <property type="entry name" value="GLYCOGEN DEBRANCHING ENZYME"/>
    <property type="match status" value="1"/>
</dbReference>
<dbReference type="Gene3D" id="1.50.10.10">
    <property type="match status" value="1"/>
</dbReference>
<dbReference type="Proteomes" id="UP001153712">
    <property type="component" value="Chromosome 12"/>
</dbReference>
<keyword evidence="18" id="KW-0812">Transmembrane</keyword>
<keyword evidence="10" id="KW-0808">Transferase</keyword>
<keyword evidence="18" id="KW-0472">Membrane</keyword>
<evidence type="ECO:0000259" key="22">
    <source>
        <dbReference type="Pfam" id="PF14702"/>
    </source>
</evidence>
<evidence type="ECO:0000256" key="16">
    <source>
        <dbReference type="ARBA" id="ARBA00031477"/>
    </source>
</evidence>
<evidence type="ECO:0000256" key="10">
    <source>
        <dbReference type="ARBA" id="ARBA00022679"/>
    </source>
</evidence>